<evidence type="ECO:0000313" key="2">
    <source>
        <dbReference type="EMBL" id="KAB1439597.1"/>
    </source>
</evidence>
<gene>
    <name evidence="2" type="ORF">F7O84_04170</name>
</gene>
<comment type="caution">
    <text evidence="2">The sequence shown here is derived from an EMBL/GenBank/DDBJ whole genome shotgun (WGS) entry which is preliminary data.</text>
</comment>
<dbReference type="Proteomes" id="UP000461768">
    <property type="component" value="Unassembled WGS sequence"/>
</dbReference>
<dbReference type="OrthoDB" id="4377018at2"/>
<keyword evidence="3" id="KW-1185">Reference proteome</keyword>
<protein>
    <submittedName>
        <fullName evidence="2">Zinc ribbon domain-containing protein</fullName>
    </submittedName>
</protein>
<proteinExistence type="predicted"/>
<name>A0A7V7UCL4_9FIRM</name>
<dbReference type="InterPro" id="IPR031493">
    <property type="entry name" value="Zinc_ribbon_15"/>
</dbReference>
<dbReference type="AlphaFoldDB" id="A0A7V7UCL4"/>
<dbReference type="RefSeq" id="WP_151142255.1">
    <property type="nucleotide sequence ID" value="NZ_WAGX01000004.1"/>
</dbReference>
<accession>A0A7V7UCL4</accession>
<reference evidence="2 3" key="2">
    <citation type="submission" date="2020-02" db="EMBL/GenBank/DDBJ databases">
        <title>Candidatus Galacturonibacter soehngenii shows hetero-acetogenic catabolism of galacturonic acid but lacks a canonical carbon monoxide dehydrogenase/acetyl-CoA synthase complex.</title>
        <authorList>
            <person name="Diender M."/>
            <person name="Stouten G.R."/>
            <person name="Petersen J.F."/>
            <person name="Nielsen P.H."/>
            <person name="Dueholm M.S."/>
            <person name="Pronk J.T."/>
            <person name="Van Loosdrecht M.C.M."/>
        </authorList>
    </citation>
    <scope>NUCLEOTIDE SEQUENCE [LARGE SCALE GENOMIC DNA]</scope>
    <source>
        <strain evidence="2">GalUA</strain>
    </source>
</reference>
<evidence type="ECO:0000313" key="3">
    <source>
        <dbReference type="Proteomes" id="UP000461768"/>
    </source>
</evidence>
<organism evidence="2 3">
    <name type="scientific">Candidatus Galacturonatibacter soehngenii</name>
    <dbReference type="NCBI Taxonomy" id="2307010"/>
    <lineage>
        <taxon>Bacteria</taxon>
        <taxon>Bacillati</taxon>
        <taxon>Bacillota</taxon>
        <taxon>Clostridia</taxon>
        <taxon>Lachnospirales</taxon>
        <taxon>Lachnospiraceae</taxon>
        <taxon>Candidatus Galacturonatibacter</taxon>
    </lineage>
</organism>
<evidence type="ECO:0000259" key="1">
    <source>
        <dbReference type="Pfam" id="PF17032"/>
    </source>
</evidence>
<reference evidence="2 3" key="1">
    <citation type="submission" date="2019-09" db="EMBL/GenBank/DDBJ databases">
        <authorList>
            <person name="Valk L.C."/>
        </authorList>
    </citation>
    <scope>NUCLEOTIDE SEQUENCE [LARGE SCALE GENOMIC DNA]</scope>
    <source>
        <strain evidence="2">GalUA</strain>
    </source>
</reference>
<dbReference type="Pfam" id="PF17032">
    <property type="entry name" value="Zn_ribbon_15"/>
    <property type="match status" value="1"/>
</dbReference>
<dbReference type="EMBL" id="WAGX01000004">
    <property type="protein sequence ID" value="KAB1439597.1"/>
    <property type="molecule type" value="Genomic_DNA"/>
</dbReference>
<feature type="domain" description="Zinc-ribbon 15" evidence="1">
    <location>
        <begin position="21"/>
        <end position="118"/>
    </location>
</feature>
<sequence length="121" mass="14024">MFLIMGISQAEKMLNFNQLTVCKCCGKYGRVEVFMNYTYFMLFFIPILKWNKQYFVKMNCCGSSCEISKELGKAIELGQVSEINLTELSFYAKENSVKHCEYCGFTTSEDFQFCPKCGRNI</sequence>